<gene>
    <name evidence="3" type="ORF">I8J32_004030</name>
</gene>
<keyword evidence="1" id="KW-0732">Signal</keyword>
<evidence type="ECO:0000313" key="3">
    <source>
        <dbReference type="EMBL" id="QSX79081.1"/>
    </source>
</evidence>
<keyword evidence="4" id="KW-1185">Reference proteome</keyword>
<dbReference type="Gene3D" id="3.40.710.10">
    <property type="entry name" value="DD-peptidase/beta-lactamase superfamily"/>
    <property type="match status" value="1"/>
</dbReference>
<feature type="signal peptide" evidence="1">
    <location>
        <begin position="1"/>
        <end position="22"/>
    </location>
</feature>
<dbReference type="AlphaFoldDB" id="A0A974Y5W5"/>
<dbReference type="PANTHER" id="PTHR46825">
    <property type="entry name" value="D-ALANYL-D-ALANINE-CARBOXYPEPTIDASE/ENDOPEPTIDASE AMPH"/>
    <property type="match status" value="1"/>
</dbReference>
<feature type="domain" description="Beta-lactamase-related" evidence="2">
    <location>
        <begin position="46"/>
        <end position="352"/>
    </location>
</feature>
<sequence>MKRLAPLLLLLPCLYTPARAQAEAMLPSAAEVARQADELLDQAYPARGPGGAVLVARGDTVLYRAARGEADIDRHVPLEPDALFRIGSVSKQFAAAGLLTLVEAGKVSLDDPLSKYVADFPGGEGITVEQLLNHTSGVKSYTAIPGYMDGPIRKDLSTAQMVDVFRRQPPDFAPGTQWAYSNSGYVLVGAVIEAASGQPWHAYLQRVLFEPLGMRDTGYGHDPEFAARQVKGYTFDGDKAVPMRPLSMTQPHAAGGLVSNVDDLLKWNRALHEGRVLKNDSYVRMITPVGAAAAKGIEYGFGISRDRVRNQDQLQHGGGIFGFISQLAYVPGPDITVAVLENDDNDVSDGASVLARKLAAIALGQPYPELRPIAVAAAQLRAAEGVYRFEGDITRVLRMVDGRLTAQRSGGKRADLVPIAADDFLYADGFNRLQLLRDAAGAISGIRFFANGEGDGVVGSRTDDALPAEPVAVQLPRAALERLVGAYSGGGMIMKVFVDGESLQAQLPDQPPVHLEARSTTVFQVRETPEAIVEFGPGDAPPQALVLRQNGRELEFKRTP</sequence>
<proteinExistence type="predicted"/>
<evidence type="ECO:0000256" key="1">
    <source>
        <dbReference type="SAM" id="SignalP"/>
    </source>
</evidence>
<dbReference type="PANTHER" id="PTHR46825:SF9">
    <property type="entry name" value="BETA-LACTAMASE-RELATED DOMAIN-CONTAINING PROTEIN"/>
    <property type="match status" value="1"/>
</dbReference>
<dbReference type="KEGG" id="lsf:I8J32_004030"/>
<dbReference type="InterPro" id="IPR012338">
    <property type="entry name" value="Beta-lactam/transpept-like"/>
</dbReference>
<protein>
    <submittedName>
        <fullName evidence="3">Beta-lactamase family protein</fullName>
    </submittedName>
</protein>
<feature type="chain" id="PRO_5036987774" evidence="1">
    <location>
        <begin position="23"/>
        <end position="560"/>
    </location>
</feature>
<dbReference type="InterPro" id="IPR001466">
    <property type="entry name" value="Beta-lactam-related"/>
</dbReference>
<dbReference type="InterPro" id="IPR050491">
    <property type="entry name" value="AmpC-like"/>
</dbReference>
<dbReference type="RefSeq" id="WP_200614962.1">
    <property type="nucleotide sequence ID" value="NZ_CP071518.1"/>
</dbReference>
<evidence type="ECO:0000313" key="4">
    <source>
        <dbReference type="Proteomes" id="UP000639274"/>
    </source>
</evidence>
<dbReference type="EMBL" id="CP071518">
    <property type="protein sequence ID" value="QSX79081.1"/>
    <property type="molecule type" value="Genomic_DNA"/>
</dbReference>
<dbReference type="Proteomes" id="UP000639274">
    <property type="component" value="Chromosome"/>
</dbReference>
<dbReference type="SUPFAM" id="SSF56601">
    <property type="entry name" value="beta-lactamase/transpeptidase-like"/>
    <property type="match status" value="1"/>
</dbReference>
<reference evidence="3 4" key="1">
    <citation type="submission" date="2021-03" db="EMBL/GenBank/DDBJ databases">
        <title>Lysobacter sp. nov. isolated from soil of gangwondo yeongwol, south Korea.</title>
        <authorList>
            <person name="Kim K.R."/>
            <person name="Kim K.H."/>
            <person name="Jeon C.O."/>
        </authorList>
    </citation>
    <scope>NUCLEOTIDE SEQUENCE [LARGE SCALE GENOMIC DNA]</scope>
    <source>
        <strain evidence="3 4">R19</strain>
    </source>
</reference>
<name>A0A974Y5W5_9GAMM</name>
<dbReference type="Pfam" id="PF00144">
    <property type="entry name" value="Beta-lactamase"/>
    <property type="match status" value="1"/>
</dbReference>
<organism evidence="3 4">
    <name type="scientific">Agrilutibacter solisilvae</name>
    <dbReference type="NCBI Taxonomy" id="2763317"/>
    <lineage>
        <taxon>Bacteria</taxon>
        <taxon>Pseudomonadati</taxon>
        <taxon>Pseudomonadota</taxon>
        <taxon>Gammaproteobacteria</taxon>
        <taxon>Lysobacterales</taxon>
        <taxon>Lysobacteraceae</taxon>
        <taxon>Agrilutibacter</taxon>
    </lineage>
</organism>
<evidence type="ECO:0000259" key="2">
    <source>
        <dbReference type="Pfam" id="PF00144"/>
    </source>
</evidence>
<accession>A0A974Y5W5</accession>